<evidence type="ECO:0000313" key="7">
    <source>
        <dbReference type="EMBL" id="SHI23898.1"/>
    </source>
</evidence>
<evidence type="ECO:0000256" key="4">
    <source>
        <dbReference type="ARBA" id="ARBA00022679"/>
    </source>
</evidence>
<evidence type="ECO:0000256" key="3">
    <source>
        <dbReference type="ARBA" id="ARBA00022576"/>
    </source>
</evidence>
<evidence type="ECO:0000256" key="1">
    <source>
        <dbReference type="ARBA" id="ARBA00001933"/>
    </source>
</evidence>
<keyword evidence="5 6" id="KW-0663">Pyridoxal phosphate</keyword>
<organism evidence="7 8">
    <name type="scientific">Ferrimonas marina</name>
    <dbReference type="NCBI Taxonomy" id="299255"/>
    <lineage>
        <taxon>Bacteria</taxon>
        <taxon>Pseudomonadati</taxon>
        <taxon>Pseudomonadota</taxon>
        <taxon>Gammaproteobacteria</taxon>
        <taxon>Alteromonadales</taxon>
        <taxon>Ferrimonadaceae</taxon>
        <taxon>Ferrimonas</taxon>
    </lineage>
</organism>
<dbReference type="FunFam" id="3.40.640.10:FF:000014">
    <property type="entry name" value="Adenosylmethionine-8-amino-7-oxononanoate aminotransferase, probable"/>
    <property type="match status" value="1"/>
</dbReference>
<dbReference type="GO" id="GO:0005829">
    <property type="term" value="C:cytosol"/>
    <property type="evidence" value="ECO:0007669"/>
    <property type="project" value="TreeGrafter"/>
</dbReference>
<dbReference type="InterPro" id="IPR015424">
    <property type="entry name" value="PyrdxlP-dep_Trfase"/>
</dbReference>
<dbReference type="Pfam" id="PF00202">
    <property type="entry name" value="Aminotran_3"/>
    <property type="match status" value="1"/>
</dbReference>
<evidence type="ECO:0000256" key="6">
    <source>
        <dbReference type="RuleBase" id="RU003560"/>
    </source>
</evidence>
<dbReference type="AlphaFoldDB" id="A0A1M5ZIA9"/>
<dbReference type="CDD" id="cd00610">
    <property type="entry name" value="OAT_like"/>
    <property type="match status" value="1"/>
</dbReference>
<dbReference type="InterPro" id="IPR015421">
    <property type="entry name" value="PyrdxlP-dep_Trfase_major"/>
</dbReference>
<dbReference type="Gene3D" id="3.40.640.10">
    <property type="entry name" value="Type I PLP-dependent aspartate aminotransferase-like (Major domain)"/>
    <property type="match status" value="1"/>
</dbReference>
<keyword evidence="8" id="KW-1185">Reference proteome</keyword>
<dbReference type="EMBL" id="FQXG01000012">
    <property type="protein sequence ID" value="SHI23898.1"/>
    <property type="molecule type" value="Genomic_DNA"/>
</dbReference>
<comment type="similarity">
    <text evidence="2 6">Belongs to the class-III pyridoxal-phosphate-dependent aminotransferase family.</text>
</comment>
<dbReference type="InterPro" id="IPR049704">
    <property type="entry name" value="Aminotrans_3_PPA_site"/>
</dbReference>
<evidence type="ECO:0000313" key="8">
    <source>
        <dbReference type="Proteomes" id="UP000184268"/>
    </source>
</evidence>
<dbReference type="SUPFAM" id="SSF53383">
    <property type="entry name" value="PLP-dependent transferases"/>
    <property type="match status" value="1"/>
</dbReference>
<dbReference type="PROSITE" id="PS00600">
    <property type="entry name" value="AA_TRANSFER_CLASS_3"/>
    <property type="match status" value="1"/>
</dbReference>
<dbReference type="PANTHER" id="PTHR43094:SF1">
    <property type="entry name" value="AMINOTRANSFERASE CLASS-III"/>
    <property type="match status" value="1"/>
</dbReference>
<comment type="cofactor">
    <cofactor evidence="1">
        <name>pyridoxal 5'-phosphate</name>
        <dbReference type="ChEBI" id="CHEBI:597326"/>
    </cofactor>
</comment>
<protein>
    <submittedName>
        <fullName evidence="7">Putrescine aminotransferase</fullName>
    </submittedName>
</protein>
<dbReference type="NCBIfam" id="NF004767">
    <property type="entry name" value="PRK06105.1"/>
    <property type="match status" value="1"/>
</dbReference>
<dbReference type="NCBIfam" id="NF005682">
    <property type="entry name" value="PRK07480.1"/>
    <property type="match status" value="1"/>
</dbReference>
<dbReference type="InterPro" id="IPR005814">
    <property type="entry name" value="Aminotrans_3"/>
</dbReference>
<keyword evidence="4 7" id="KW-0808">Transferase</keyword>
<reference evidence="7 8" key="1">
    <citation type="submission" date="2016-11" db="EMBL/GenBank/DDBJ databases">
        <authorList>
            <person name="Jaros S."/>
            <person name="Januszkiewicz K."/>
            <person name="Wedrychowicz H."/>
        </authorList>
    </citation>
    <scope>NUCLEOTIDE SEQUENCE [LARGE SCALE GENOMIC DNA]</scope>
    <source>
        <strain evidence="7 8">DSM 16917</strain>
    </source>
</reference>
<dbReference type="STRING" id="299255.SAMN02745129_0366"/>
<accession>A0A1M5ZIA9</accession>
<dbReference type="PANTHER" id="PTHR43094">
    <property type="entry name" value="AMINOTRANSFERASE"/>
    <property type="match status" value="1"/>
</dbReference>
<sequence length="456" mass="50284">MTGLTEQTQSWQQLDAAHHLHPFTDNQALGQKGSRVVTHAEGVYVYDSEGHKTLDGMAGLWCVNMGYGQQAVIDAITEQLKVLPYYNLFFQSTHPTAAELSALLAQVLPAHMNRVFYTGSGSECNDTVIRMVRHYWASQGKPDKTVMISRHNAYHGSTMAGASLGGMKPMHQQGGLPIPDICHIDQPYHFEEGGNQDPETFGLERARQLEQKILELGEDRVAAFIAEPIQGAGGVIIAPDSYWKEIKRICDQYHILFISDEVICGFGRTGHWFGCQYYGIEPDLISMAKGITSGYLPLGAVAVSDRVAQGLLSQGGEFNHGFTYSGHPAACAAAIANIKLMQEQDIVTRVRDEIGPYLQQQWATLADHPIVGETRGIGMVAALELVENKVPRTRFHKDKEAGMVCREHCIANGLIMRAVGDTMIIAPPLIITRTEVDQLVATARKSLDDTWRSLQR</sequence>
<dbReference type="PIRSF" id="PIRSF000521">
    <property type="entry name" value="Transaminase_4ab_Lys_Orn"/>
    <property type="match status" value="1"/>
</dbReference>
<gene>
    <name evidence="7" type="ORF">SAMN02745129_0366</name>
</gene>
<dbReference type="Gene3D" id="3.90.1150.10">
    <property type="entry name" value="Aspartate Aminotransferase, domain 1"/>
    <property type="match status" value="1"/>
</dbReference>
<keyword evidence="3 7" id="KW-0032">Aminotransferase</keyword>
<dbReference type="InterPro" id="IPR015422">
    <property type="entry name" value="PyrdxlP-dep_Trfase_small"/>
</dbReference>
<evidence type="ECO:0000256" key="5">
    <source>
        <dbReference type="ARBA" id="ARBA00022898"/>
    </source>
</evidence>
<dbReference type="Proteomes" id="UP000184268">
    <property type="component" value="Unassembled WGS sequence"/>
</dbReference>
<dbReference type="GO" id="GO:0008483">
    <property type="term" value="F:transaminase activity"/>
    <property type="evidence" value="ECO:0007669"/>
    <property type="project" value="UniProtKB-KW"/>
</dbReference>
<dbReference type="GO" id="GO:0030170">
    <property type="term" value="F:pyridoxal phosphate binding"/>
    <property type="evidence" value="ECO:0007669"/>
    <property type="project" value="InterPro"/>
</dbReference>
<evidence type="ECO:0000256" key="2">
    <source>
        <dbReference type="ARBA" id="ARBA00008954"/>
    </source>
</evidence>
<name>A0A1M5ZIA9_9GAMM</name>
<dbReference type="RefSeq" id="WP_067665237.1">
    <property type="nucleotide sequence ID" value="NZ_FQXG01000012.1"/>
</dbReference>
<proteinExistence type="inferred from homology"/>